<sequence length="181" mass="19185">MDEQLDRRRFLRRAGAASFGVAGLAGGVAAQDGGGGQGGGVRYVRMVVPRVDLLDADFVNRVVLVSEPNQPGFRPPDACFPEVPESADSQWISYDATVIDPTETEGFFGGDPNSIGGFEDTAAFAGERVPPRSLYRVVGGEPCGGGDFYRLQTHELVTDLANFLDIAVEELDGDEEDGSGA</sequence>
<evidence type="ECO:0000313" key="2">
    <source>
        <dbReference type="Proteomes" id="UP001595945"/>
    </source>
</evidence>
<evidence type="ECO:0000313" key="1">
    <source>
        <dbReference type="EMBL" id="MFC4824387.1"/>
    </source>
</evidence>
<name>A0ABD5Q0V1_9EURY</name>
<reference evidence="1 2" key="1">
    <citation type="journal article" date="2019" name="Int. J. Syst. Evol. Microbiol.">
        <title>The Global Catalogue of Microorganisms (GCM) 10K type strain sequencing project: providing services to taxonomists for standard genome sequencing and annotation.</title>
        <authorList>
            <consortium name="The Broad Institute Genomics Platform"/>
            <consortium name="The Broad Institute Genome Sequencing Center for Infectious Disease"/>
            <person name="Wu L."/>
            <person name="Ma J."/>
        </authorList>
    </citation>
    <scope>NUCLEOTIDE SEQUENCE [LARGE SCALE GENOMIC DNA]</scope>
    <source>
        <strain evidence="1 2">XZYJ18</strain>
    </source>
</reference>
<dbReference type="EMBL" id="JBHSHT010000001">
    <property type="protein sequence ID" value="MFC4824387.1"/>
    <property type="molecule type" value="Genomic_DNA"/>
</dbReference>
<dbReference type="GeneID" id="73044929"/>
<gene>
    <name evidence="1" type="ORF">ACFO9K_08930</name>
</gene>
<dbReference type="AlphaFoldDB" id="A0ABD5Q0V1"/>
<dbReference type="PROSITE" id="PS51318">
    <property type="entry name" value="TAT"/>
    <property type="match status" value="1"/>
</dbReference>
<dbReference type="RefSeq" id="WP_254269869.1">
    <property type="nucleotide sequence ID" value="NZ_CP100400.1"/>
</dbReference>
<dbReference type="InterPro" id="IPR006311">
    <property type="entry name" value="TAT_signal"/>
</dbReference>
<protein>
    <recommendedName>
        <fullName evidence="3">Tat (Twin-arginine translocation) pathway signal sequence</fullName>
    </recommendedName>
</protein>
<evidence type="ECO:0008006" key="3">
    <source>
        <dbReference type="Google" id="ProtNLM"/>
    </source>
</evidence>
<organism evidence="1 2">
    <name type="scientific">Halorussus aquaticus</name>
    <dbReference type="NCBI Taxonomy" id="2953748"/>
    <lineage>
        <taxon>Archaea</taxon>
        <taxon>Methanobacteriati</taxon>
        <taxon>Methanobacteriota</taxon>
        <taxon>Stenosarchaea group</taxon>
        <taxon>Halobacteria</taxon>
        <taxon>Halobacteriales</taxon>
        <taxon>Haladaptataceae</taxon>
        <taxon>Halorussus</taxon>
    </lineage>
</organism>
<dbReference type="Proteomes" id="UP001595945">
    <property type="component" value="Unassembled WGS sequence"/>
</dbReference>
<keyword evidence="2" id="KW-1185">Reference proteome</keyword>
<proteinExistence type="predicted"/>
<accession>A0ABD5Q0V1</accession>
<comment type="caution">
    <text evidence="1">The sequence shown here is derived from an EMBL/GenBank/DDBJ whole genome shotgun (WGS) entry which is preliminary data.</text>
</comment>